<organism evidence="2 3">
    <name type="scientific">Goodea atripinnis</name>
    <dbReference type="NCBI Taxonomy" id="208336"/>
    <lineage>
        <taxon>Eukaryota</taxon>
        <taxon>Metazoa</taxon>
        <taxon>Chordata</taxon>
        <taxon>Craniata</taxon>
        <taxon>Vertebrata</taxon>
        <taxon>Euteleostomi</taxon>
        <taxon>Actinopterygii</taxon>
        <taxon>Neopterygii</taxon>
        <taxon>Teleostei</taxon>
        <taxon>Neoteleostei</taxon>
        <taxon>Acanthomorphata</taxon>
        <taxon>Ovalentaria</taxon>
        <taxon>Atherinomorphae</taxon>
        <taxon>Cyprinodontiformes</taxon>
        <taxon>Goodeidae</taxon>
        <taxon>Goodea</taxon>
    </lineage>
</organism>
<dbReference type="InterPro" id="IPR036388">
    <property type="entry name" value="WH-like_DNA-bd_sf"/>
</dbReference>
<feature type="region of interest" description="Disordered" evidence="1">
    <location>
        <begin position="115"/>
        <end position="140"/>
    </location>
</feature>
<proteinExistence type="predicted"/>
<reference evidence="2 3" key="1">
    <citation type="submission" date="2021-06" db="EMBL/GenBank/DDBJ databases">
        <authorList>
            <person name="Palmer J.M."/>
        </authorList>
    </citation>
    <scope>NUCLEOTIDE SEQUENCE [LARGE SCALE GENOMIC DNA]</scope>
    <source>
        <strain evidence="2 3">GA_2019</strain>
        <tissue evidence="2">Muscle</tissue>
    </source>
</reference>
<accession>A0ABV0MU17</accession>
<sequence length="331" mass="36582">LDFSPIFYNITRCRHAIISKFFEDKTPKCAGACDYCHNPKAVRAQLERAAALSTKTDEGHSSEPRGPFGYLQDQYEGGKKGYGFERQMKRKRVGAGQRGSSNCFLSAKDLLNPSTSDAVSSKVTENGGFFRDSSEGPGDKRIRVKETNTETMSALTSSIRARASAVSAHLNSPTKGSRAMSRKQQKLADAAKSSRNISQYFVKTKPVEEESCEEAELPMEAAGFLSETLCEIHEESIRQELHSLAAVDVTASDLALLETEDLVLIEPKTEVIVLSDDEEADKERTLTLVEDTPHEDKTTLTAYSNLSKHFYKSLLAKVLTTFLPLIQTRPT</sequence>
<feature type="compositionally biased region" description="Polar residues" evidence="1">
    <location>
        <begin position="115"/>
        <end position="124"/>
    </location>
</feature>
<gene>
    <name evidence="2" type="ORF">GOODEAATRI_014846</name>
</gene>
<evidence type="ECO:0000313" key="3">
    <source>
        <dbReference type="Proteomes" id="UP001476798"/>
    </source>
</evidence>
<keyword evidence="3" id="KW-1185">Reference proteome</keyword>
<protein>
    <submittedName>
        <fullName evidence="2">Uncharacterized protein</fullName>
    </submittedName>
</protein>
<dbReference type="EMBL" id="JAHRIO010011064">
    <property type="protein sequence ID" value="MEQ2161938.1"/>
    <property type="molecule type" value="Genomic_DNA"/>
</dbReference>
<feature type="non-terminal residue" evidence="2">
    <location>
        <position position="1"/>
    </location>
</feature>
<name>A0ABV0MU17_9TELE</name>
<dbReference type="Proteomes" id="UP001476798">
    <property type="component" value="Unassembled WGS sequence"/>
</dbReference>
<evidence type="ECO:0000256" key="1">
    <source>
        <dbReference type="SAM" id="MobiDB-lite"/>
    </source>
</evidence>
<comment type="caution">
    <text evidence="2">The sequence shown here is derived from an EMBL/GenBank/DDBJ whole genome shotgun (WGS) entry which is preliminary data.</text>
</comment>
<evidence type="ECO:0000313" key="2">
    <source>
        <dbReference type="EMBL" id="MEQ2161938.1"/>
    </source>
</evidence>
<feature type="region of interest" description="Disordered" evidence="1">
    <location>
        <begin position="51"/>
        <end position="71"/>
    </location>
</feature>
<dbReference type="Gene3D" id="1.10.10.10">
    <property type="entry name" value="Winged helix-like DNA-binding domain superfamily/Winged helix DNA-binding domain"/>
    <property type="match status" value="1"/>
</dbReference>